<dbReference type="Proteomes" id="UP000288293">
    <property type="component" value="Unassembled WGS sequence"/>
</dbReference>
<dbReference type="EMBL" id="PIPL01000001">
    <property type="protein sequence ID" value="RUO25527.1"/>
    <property type="molecule type" value="Genomic_DNA"/>
</dbReference>
<dbReference type="AlphaFoldDB" id="A0A432W639"/>
<feature type="transmembrane region" description="Helical" evidence="1">
    <location>
        <begin position="71"/>
        <end position="95"/>
    </location>
</feature>
<dbReference type="InterPro" id="IPR000620">
    <property type="entry name" value="EamA_dom"/>
</dbReference>
<feature type="transmembrane region" description="Helical" evidence="1">
    <location>
        <begin position="245"/>
        <end position="263"/>
    </location>
</feature>
<dbReference type="Pfam" id="PF00892">
    <property type="entry name" value="EamA"/>
    <property type="match status" value="2"/>
</dbReference>
<name>A0A432W639_9GAMM</name>
<dbReference type="GO" id="GO:0016020">
    <property type="term" value="C:membrane"/>
    <property type="evidence" value="ECO:0007669"/>
    <property type="project" value="InterPro"/>
</dbReference>
<dbReference type="InterPro" id="IPR037185">
    <property type="entry name" value="EmrE-like"/>
</dbReference>
<keyword evidence="1" id="KW-0812">Transmembrane</keyword>
<evidence type="ECO:0000313" key="4">
    <source>
        <dbReference type="Proteomes" id="UP000288293"/>
    </source>
</evidence>
<dbReference type="PANTHER" id="PTHR22911">
    <property type="entry name" value="ACYL-MALONYL CONDENSING ENZYME-RELATED"/>
    <property type="match status" value="1"/>
</dbReference>
<dbReference type="SUPFAM" id="SSF103481">
    <property type="entry name" value="Multidrug resistance efflux transporter EmrE"/>
    <property type="match status" value="2"/>
</dbReference>
<protein>
    <submittedName>
        <fullName evidence="3">EamA family transporter</fullName>
    </submittedName>
</protein>
<accession>A0A432W639</accession>
<evidence type="ECO:0000313" key="3">
    <source>
        <dbReference type="EMBL" id="RUO25527.1"/>
    </source>
</evidence>
<feature type="transmembrane region" description="Helical" evidence="1">
    <location>
        <begin position="269"/>
        <end position="286"/>
    </location>
</feature>
<evidence type="ECO:0000256" key="1">
    <source>
        <dbReference type="SAM" id="Phobius"/>
    </source>
</evidence>
<keyword evidence="1" id="KW-0472">Membrane</keyword>
<feature type="transmembrane region" description="Helical" evidence="1">
    <location>
        <begin position="155"/>
        <end position="174"/>
    </location>
</feature>
<feature type="domain" description="EamA" evidence="2">
    <location>
        <begin position="7"/>
        <end position="142"/>
    </location>
</feature>
<feature type="transmembrane region" description="Helical" evidence="1">
    <location>
        <begin position="37"/>
        <end position="59"/>
    </location>
</feature>
<keyword evidence="1" id="KW-1133">Transmembrane helix</keyword>
<reference evidence="3 4" key="1">
    <citation type="journal article" date="2011" name="Front. Microbiol.">
        <title>Genomic signatures of strain selection and enhancement in Bacillus atrophaeus var. globigii, a historical biowarfare simulant.</title>
        <authorList>
            <person name="Gibbons H.S."/>
            <person name="Broomall S.M."/>
            <person name="McNew L.A."/>
            <person name="Daligault H."/>
            <person name="Chapman C."/>
            <person name="Bruce D."/>
            <person name="Karavis M."/>
            <person name="Krepps M."/>
            <person name="McGregor P.A."/>
            <person name="Hong C."/>
            <person name="Park K.H."/>
            <person name="Akmal A."/>
            <person name="Feldman A."/>
            <person name="Lin J.S."/>
            <person name="Chang W.E."/>
            <person name="Higgs B.W."/>
            <person name="Demirev P."/>
            <person name="Lindquist J."/>
            <person name="Liem A."/>
            <person name="Fochler E."/>
            <person name="Read T.D."/>
            <person name="Tapia R."/>
            <person name="Johnson S."/>
            <person name="Bishop-Lilly K.A."/>
            <person name="Detter C."/>
            <person name="Han C."/>
            <person name="Sozhamannan S."/>
            <person name="Rosenzweig C.N."/>
            <person name="Skowronski E.W."/>
        </authorList>
    </citation>
    <scope>NUCLEOTIDE SEQUENCE [LARGE SCALE GENOMIC DNA]</scope>
    <source>
        <strain evidence="3 4">MLST1</strain>
    </source>
</reference>
<feature type="transmembrane region" description="Helical" evidence="1">
    <location>
        <begin position="183"/>
        <end position="201"/>
    </location>
</feature>
<sequence length="295" mass="32315">MALKQNAYFWALLAVLLWSTVATAFKMALDYLSPVELVLYATTASALALLCTCAVQNKLHVCHRELIKRPLFYLLAGLINPIAYYLVLFGAYSLLPGSQAQPINYTWAISLTILSAIFLKRAIRPVDAVACLLGYFGVLIIATQGNLTSFQFDSGLGVLLALLSTFLWAAYWIINAKSEVDSTVSLTLSFCIATLLLWVFAGHSVDFSKLNGIAIGAVVYIGLFEMGITFLFWSKAMKLATNTSVIANLIFLSPFISLWLLHFIRGETIYASTIVGLAIIVGALLLQRFSFKKGA</sequence>
<dbReference type="OrthoDB" id="5729944at2"/>
<feature type="transmembrane region" description="Helical" evidence="1">
    <location>
        <begin position="126"/>
        <end position="143"/>
    </location>
</feature>
<dbReference type="PANTHER" id="PTHR22911:SF137">
    <property type="entry name" value="SOLUTE CARRIER FAMILY 35 MEMBER G2-RELATED"/>
    <property type="match status" value="1"/>
</dbReference>
<organism evidence="3 4">
    <name type="scientific">Aliidiomarina minuta</name>
    <dbReference type="NCBI Taxonomy" id="880057"/>
    <lineage>
        <taxon>Bacteria</taxon>
        <taxon>Pseudomonadati</taxon>
        <taxon>Pseudomonadota</taxon>
        <taxon>Gammaproteobacteria</taxon>
        <taxon>Alteromonadales</taxon>
        <taxon>Idiomarinaceae</taxon>
        <taxon>Aliidiomarina</taxon>
    </lineage>
</organism>
<feature type="transmembrane region" description="Helical" evidence="1">
    <location>
        <begin position="213"/>
        <end position="233"/>
    </location>
</feature>
<evidence type="ECO:0000259" key="2">
    <source>
        <dbReference type="Pfam" id="PF00892"/>
    </source>
</evidence>
<dbReference type="RefSeq" id="WP_126802227.1">
    <property type="nucleotide sequence ID" value="NZ_PIPL01000001.1"/>
</dbReference>
<gene>
    <name evidence="3" type="ORF">CWE09_01965</name>
</gene>
<keyword evidence="4" id="KW-1185">Reference proteome</keyword>
<comment type="caution">
    <text evidence="3">The sequence shown here is derived from an EMBL/GenBank/DDBJ whole genome shotgun (WGS) entry which is preliminary data.</text>
</comment>
<feature type="transmembrane region" description="Helical" evidence="1">
    <location>
        <begin position="101"/>
        <end position="119"/>
    </location>
</feature>
<feature type="transmembrane region" description="Helical" evidence="1">
    <location>
        <begin position="7"/>
        <end position="25"/>
    </location>
</feature>
<feature type="domain" description="EamA" evidence="2">
    <location>
        <begin position="156"/>
        <end position="286"/>
    </location>
</feature>
<proteinExistence type="predicted"/>